<dbReference type="InterPro" id="IPR016161">
    <property type="entry name" value="Ald_DH/histidinol_DH"/>
</dbReference>
<dbReference type="OrthoDB" id="9812625at2"/>
<feature type="active site" evidence="4">
    <location>
        <position position="251"/>
    </location>
</feature>
<dbReference type="PROSITE" id="PS00687">
    <property type="entry name" value="ALDEHYDE_DEHYDR_GLU"/>
    <property type="match status" value="1"/>
</dbReference>
<evidence type="ECO:0000313" key="8">
    <source>
        <dbReference type="Proteomes" id="UP000187344"/>
    </source>
</evidence>
<evidence type="ECO:0000259" key="6">
    <source>
        <dbReference type="Pfam" id="PF00171"/>
    </source>
</evidence>
<dbReference type="FunFam" id="3.40.309.10:FF:000010">
    <property type="entry name" value="Gamma-aminobutyraldehyde dehydrogenase"/>
    <property type="match status" value="1"/>
</dbReference>
<dbReference type="RefSeq" id="WP_075868633.1">
    <property type="nucleotide sequence ID" value="NZ_CAMKXQ010000019.1"/>
</dbReference>
<dbReference type="InterPro" id="IPR016163">
    <property type="entry name" value="Ald_DH_C"/>
</dbReference>
<dbReference type="InterPro" id="IPR016162">
    <property type="entry name" value="Ald_DH_N"/>
</dbReference>
<dbReference type="CDD" id="cd07105">
    <property type="entry name" value="ALDH_SaliADH"/>
    <property type="match status" value="1"/>
</dbReference>
<gene>
    <name evidence="7" type="ORF">PEB0149_010330</name>
</gene>
<feature type="domain" description="Aldehyde dehydrogenase" evidence="6">
    <location>
        <begin position="15"/>
        <end position="471"/>
    </location>
</feature>
<evidence type="ECO:0000256" key="1">
    <source>
        <dbReference type="ARBA" id="ARBA00009986"/>
    </source>
</evidence>
<evidence type="ECO:0000256" key="5">
    <source>
        <dbReference type="RuleBase" id="RU003345"/>
    </source>
</evidence>
<dbReference type="AlphaFoldDB" id="A0A1R0F9M4"/>
<comment type="similarity">
    <text evidence="1 5">Belongs to the aldehyde dehydrogenase family.</text>
</comment>
<dbReference type="EC" id="1.2.1.28" evidence="7"/>
<comment type="caution">
    <text evidence="7">The sequence shown here is derived from an EMBL/GenBank/DDBJ whole genome shotgun (WGS) entry which is preliminary data.</text>
</comment>
<evidence type="ECO:0000313" key="7">
    <source>
        <dbReference type="EMBL" id="OLY43602.1"/>
    </source>
</evidence>
<dbReference type="PANTHER" id="PTHR42986:SF1">
    <property type="entry name" value="BENZALDEHYDE DEHYDROGENASE YFMT"/>
    <property type="match status" value="1"/>
</dbReference>
<protein>
    <submittedName>
        <fullName evidence="7">Benzaldehyde dehydrogenase (NAD)</fullName>
        <ecNumber evidence="7">1.2.1.28</ecNumber>
    </submittedName>
</protein>
<dbReference type="GeneID" id="92992271"/>
<keyword evidence="8" id="KW-1185">Reference proteome</keyword>
<dbReference type="Gene3D" id="3.40.309.10">
    <property type="entry name" value="Aldehyde Dehydrogenase, Chain A, domain 2"/>
    <property type="match status" value="1"/>
</dbReference>
<reference evidence="7 8" key="1">
    <citation type="submission" date="2016-12" db="EMBL/GenBank/DDBJ databases">
        <title>Comparative genomics of Bartonella apis.</title>
        <authorList>
            <person name="Engel P."/>
        </authorList>
    </citation>
    <scope>NUCLEOTIDE SEQUENCE [LARGE SCALE GENOMIC DNA]</scope>
    <source>
        <strain evidence="7 8">PEB0149</strain>
    </source>
</reference>
<dbReference type="Pfam" id="PF00171">
    <property type="entry name" value="Aldedh"/>
    <property type="match status" value="1"/>
</dbReference>
<keyword evidence="2 5" id="KW-0560">Oxidoreductase</keyword>
<dbReference type="InterPro" id="IPR015590">
    <property type="entry name" value="Aldehyde_DH_dom"/>
</dbReference>
<accession>A0A1R0F9M4</accession>
<evidence type="ECO:0000256" key="4">
    <source>
        <dbReference type="PROSITE-ProRule" id="PRU10007"/>
    </source>
</evidence>
<dbReference type="SUPFAM" id="SSF53720">
    <property type="entry name" value="ALDH-like"/>
    <property type="match status" value="1"/>
</dbReference>
<evidence type="ECO:0000256" key="3">
    <source>
        <dbReference type="ARBA" id="ARBA00023027"/>
    </source>
</evidence>
<name>A0A1R0F9M4_9HYPH</name>
<dbReference type="InterPro" id="IPR029510">
    <property type="entry name" value="Ald_DH_CS_GLU"/>
</dbReference>
<dbReference type="Proteomes" id="UP000187344">
    <property type="component" value="Unassembled WGS sequence"/>
</dbReference>
<keyword evidence="3" id="KW-0520">NAD</keyword>
<dbReference type="EMBL" id="LXYT01000001">
    <property type="protein sequence ID" value="OLY43602.1"/>
    <property type="molecule type" value="Genomic_DNA"/>
</dbReference>
<evidence type="ECO:0000256" key="2">
    <source>
        <dbReference type="ARBA" id="ARBA00023002"/>
    </source>
</evidence>
<dbReference type="PANTHER" id="PTHR42986">
    <property type="entry name" value="BENZALDEHYDE DEHYDROGENASE YFMT"/>
    <property type="match status" value="1"/>
</dbReference>
<dbReference type="Gene3D" id="3.40.605.10">
    <property type="entry name" value="Aldehyde Dehydrogenase, Chain A, domain 1"/>
    <property type="match status" value="1"/>
</dbReference>
<dbReference type="GO" id="GO:0018479">
    <property type="term" value="F:benzaldehyde dehydrogenase (NAD+) activity"/>
    <property type="evidence" value="ECO:0007669"/>
    <property type="project" value="UniProtKB-EC"/>
</dbReference>
<organism evidence="7 8">
    <name type="scientific">Bartonella apis</name>
    <dbReference type="NCBI Taxonomy" id="1686310"/>
    <lineage>
        <taxon>Bacteria</taxon>
        <taxon>Pseudomonadati</taxon>
        <taxon>Pseudomonadota</taxon>
        <taxon>Alphaproteobacteria</taxon>
        <taxon>Hyphomicrobiales</taxon>
        <taxon>Bartonellaceae</taxon>
        <taxon>Bartonella</taxon>
    </lineage>
</organism>
<sequence length="483" mass="51585">MENVHLFIDGKHRKANGDKTFTRKNPIDGEVVSVAAAAQIEDIVEVVDAASRAFEDWSQSTPQERQRLLQRAAEIMLAKKDHFISAMAAETGASEVWAGFNVALGAAVFQEAASIVTAATGEVLSSNTADQLSLAVRQPAGVVVGIAPWNAPIILGSRAIAVPLACGNSVILKGSEACPLTHALIVDCLAEAGFAKGVVNYVTNAPDEAAIFVEKLVCAPDVRRVNFTGSTKVGRIIASHCARSLKPCVLELGGKAPILILEDADIDAAVDATVFGAYMNSGQICMSTERIIVVESVATAFLGKLVDRVKKLTIGDPRKDNVNLGPVYDMATVVHCNRLIDDALSKGAKLLCGRKSETTLMPATLLDDVVPSMDIYHEETFGPVKAIIRARDDEHAVSLANDSEYGLSSAIFTRDTAKGYRLAKRINSGICHINGATVDDEPQAPFGGVKASGFGRFGGQAGVHEFTDLRWLTMETKRRRYPL</sequence>
<proteinExistence type="inferred from homology"/>